<gene>
    <name evidence="4" type="ORF">E1163_19505</name>
</gene>
<evidence type="ECO:0000313" key="5">
    <source>
        <dbReference type="Proteomes" id="UP000798808"/>
    </source>
</evidence>
<dbReference type="Pfam" id="PF05036">
    <property type="entry name" value="SPOR"/>
    <property type="match status" value="1"/>
</dbReference>
<dbReference type="NCBIfam" id="TIGR03519">
    <property type="entry name" value="T9SS_PorP_fam"/>
    <property type="match status" value="1"/>
</dbReference>
<dbReference type="Proteomes" id="UP000798808">
    <property type="component" value="Unassembled WGS sequence"/>
</dbReference>
<dbReference type="Pfam" id="PF11751">
    <property type="entry name" value="PorP_SprF"/>
    <property type="match status" value="1"/>
</dbReference>
<proteinExistence type="predicted"/>
<dbReference type="EMBL" id="SMLW01000614">
    <property type="protein sequence ID" value="MTI27150.1"/>
    <property type="molecule type" value="Genomic_DNA"/>
</dbReference>
<evidence type="ECO:0000256" key="1">
    <source>
        <dbReference type="SAM" id="MobiDB-lite"/>
    </source>
</evidence>
<dbReference type="InterPro" id="IPR007730">
    <property type="entry name" value="SPOR-like_dom"/>
</dbReference>
<organism evidence="4 5">
    <name type="scientific">Fulvivirga kasyanovii</name>
    <dbReference type="NCBI Taxonomy" id="396812"/>
    <lineage>
        <taxon>Bacteria</taxon>
        <taxon>Pseudomonadati</taxon>
        <taxon>Bacteroidota</taxon>
        <taxon>Cytophagia</taxon>
        <taxon>Cytophagales</taxon>
        <taxon>Fulvivirgaceae</taxon>
        <taxon>Fulvivirga</taxon>
    </lineage>
</organism>
<comment type="caution">
    <text evidence="4">The sequence shown here is derived from an EMBL/GenBank/DDBJ whole genome shotgun (WGS) entry which is preliminary data.</text>
</comment>
<accession>A0ABW9RVV7</accession>
<keyword evidence="5" id="KW-1185">Reference proteome</keyword>
<feature type="compositionally biased region" description="Basic and acidic residues" evidence="1">
    <location>
        <begin position="300"/>
        <end position="317"/>
    </location>
</feature>
<name>A0ABW9RVV7_9BACT</name>
<evidence type="ECO:0000256" key="2">
    <source>
        <dbReference type="SAM" id="SignalP"/>
    </source>
</evidence>
<dbReference type="InterPro" id="IPR019861">
    <property type="entry name" value="PorP/SprF_Bacteroidetes"/>
</dbReference>
<feature type="compositionally biased region" description="Acidic residues" evidence="1">
    <location>
        <begin position="318"/>
        <end position="331"/>
    </location>
</feature>
<keyword evidence="2" id="KW-0732">Signal</keyword>
<feature type="domain" description="SPOR" evidence="3">
    <location>
        <begin position="391"/>
        <end position="438"/>
    </location>
</feature>
<dbReference type="RefSeq" id="WP_155174154.1">
    <property type="nucleotide sequence ID" value="NZ_SMLW01000614.1"/>
</dbReference>
<feature type="chain" id="PRO_5046756725" evidence="2">
    <location>
        <begin position="21"/>
        <end position="438"/>
    </location>
</feature>
<evidence type="ECO:0000259" key="3">
    <source>
        <dbReference type="PROSITE" id="PS51724"/>
    </source>
</evidence>
<evidence type="ECO:0000313" key="4">
    <source>
        <dbReference type="EMBL" id="MTI27150.1"/>
    </source>
</evidence>
<feature type="compositionally biased region" description="Acidic residues" evidence="1">
    <location>
        <begin position="345"/>
        <end position="355"/>
    </location>
</feature>
<feature type="signal peptide" evidence="2">
    <location>
        <begin position="1"/>
        <end position="20"/>
    </location>
</feature>
<feature type="region of interest" description="Disordered" evidence="1">
    <location>
        <begin position="295"/>
        <end position="355"/>
    </location>
</feature>
<protein>
    <submittedName>
        <fullName evidence="4">Type IX secretion system membrane protein PorP/SprF</fullName>
    </submittedName>
</protein>
<reference evidence="4 5" key="1">
    <citation type="submission" date="2019-02" db="EMBL/GenBank/DDBJ databases">
        <authorList>
            <person name="Goldberg S.R."/>
            <person name="Haltli B.A."/>
            <person name="Correa H."/>
            <person name="Russell K.G."/>
        </authorList>
    </citation>
    <scope>NUCLEOTIDE SEQUENCE [LARGE SCALE GENOMIC DNA]</scope>
    <source>
        <strain evidence="4 5">JCM 16186</strain>
    </source>
</reference>
<feature type="non-terminal residue" evidence="4">
    <location>
        <position position="438"/>
    </location>
</feature>
<sequence>MRTTTSLITLLFLTTISALGQQVPSYNQFFFNPALYNPSFIGQSGYTEANINHRQQWVGIEGAPVTTNVNIQTPLSERLALGLILYSDKLGLLTTYETTAGLSYNINLGPASRLSFGLTAGVGRNEIEFVDNDPAYANALDKSFYFSGQFGVNFTMNRLTVGFALPQLMESQFAQEENFEEIGLEATKLTFSSVSYKFDIGQKITLEPTVFYQSDEKSIDQLGGLAAITYDNLFWVGGGYREEQGANGFVGFNINEFIKVGYAYEFAPAATSSELSDGTHEFQVSIKLGKNKRQKTKTIVSKEADPSPQIDDIKENELVETEPEEEKEEEPIEKVTRTTNNRQEEPEEEEEEEEIEVVQKEYITELEGQSYTETEDEVSEPEKEERIIKPGELAPGYYVIVGAYQSRQNAESYASQVRSSGYYVSVGVNPATGLNYVY</sequence>
<dbReference type="PROSITE" id="PS51724">
    <property type="entry name" value="SPOR"/>
    <property type="match status" value="1"/>
</dbReference>